<dbReference type="InterPro" id="IPR016032">
    <property type="entry name" value="Sig_transdc_resp-reg_C-effctor"/>
</dbReference>
<evidence type="ECO:0000256" key="1">
    <source>
        <dbReference type="ARBA" id="ARBA00023125"/>
    </source>
</evidence>
<keyword evidence="1 2" id="KW-0238">DNA-binding</keyword>
<dbReference type="Gene3D" id="3.40.50.300">
    <property type="entry name" value="P-loop containing nucleotide triphosphate hydrolases"/>
    <property type="match status" value="1"/>
</dbReference>
<dbReference type="InterPro" id="IPR036388">
    <property type="entry name" value="WH-like_DNA-bd_sf"/>
</dbReference>
<dbReference type="PANTHER" id="PTHR47691">
    <property type="entry name" value="REGULATOR-RELATED"/>
    <property type="match status" value="1"/>
</dbReference>
<dbReference type="InterPro" id="IPR058852">
    <property type="entry name" value="HTH_77"/>
</dbReference>
<dbReference type="PANTHER" id="PTHR47691:SF3">
    <property type="entry name" value="HTH-TYPE TRANSCRIPTIONAL REGULATOR RV0890C-RELATED"/>
    <property type="match status" value="1"/>
</dbReference>
<dbReference type="InterPro" id="IPR027417">
    <property type="entry name" value="P-loop_NTPase"/>
</dbReference>
<evidence type="ECO:0000313" key="5">
    <source>
        <dbReference type="Proteomes" id="UP000326881"/>
    </source>
</evidence>
<accession>A0A5Q0CDT5</accession>
<feature type="DNA-binding region" description="OmpR/PhoB-type" evidence="2">
    <location>
        <begin position="9"/>
        <end position="107"/>
    </location>
</feature>
<dbReference type="SUPFAM" id="SSF46894">
    <property type="entry name" value="C-terminal effector domain of the bipartite response regulators"/>
    <property type="match status" value="1"/>
</dbReference>
<geneLocation type="plasmid" evidence="4 5">
    <name>unnamed</name>
</geneLocation>
<dbReference type="OrthoDB" id="4473689at2"/>
<dbReference type="EMBL" id="CP043499">
    <property type="protein sequence ID" value="QFY63512.1"/>
    <property type="molecule type" value="Genomic_DNA"/>
</dbReference>
<dbReference type="InterPro" id="IPR001867">
    <property type="entry name" value="OmpR/PhoB-type_DNA-bd"/>
</dbReference>
<dbReference type="RefSeq" id="WP_153273473.1">
    <property type="nucleotide sequence ID" value="NZ_CP043499.1"/>
</dbReference>
<dbReference type="GO" id="GO:0006355">
    <property type="term" value="P:regulation of DNA-templated transcription"/>
    <property type="evidence" value="ECO:0007669"/>
    <property type="project" value="InterPro"/>
</dbReference>
<keyword evidence="4" id="KW-0614">Plasmid</keyword>
<evidence type="ECO:0000313" key="4">
    <source>
        <dbReference type="EMBL" id="QFY63512.1"/>
    </source>
</evidence>
<gene>
    <name evidence="4" type="ORF">FZ934_25035</name>
</gene>
<dbReference type="KEGG" id="rgr:FZ934_25035"/>
<dbReference type="Gene3D" id="1.25.40.10">
    <property type="entry name" value="Tetratricopeptide repeat domain"/>
    <property type="match status" value="1"/>
</dbReference>
<dbReference type="Pfam" id="PF00931">
    <property type="entry name" value="NB-ARC"/>
    <property type="match status" value="1"/>
</dbReference>
<reference evidence="4 5" key="1">
    <citation type="submission" date="2019-08" db="EMBL/GenBank/DDBJ databases">
        <title>Prosopis cineraria nodule microbiome.</title>
        <authorList>
            <person name="Ali R."/>
            <person name="Chaluvadi S.R."/>
            <person name="Wang X."/>
        </authorList>
    </citation>
    <scope>NUCLEOTIDE SEQUENCE [LARGE SCALE GENOMIC DNA]</scope>
    <source>
        <strain evidence="4 5">BG7</strain>
        <plasmid evidence="4 5">unnamed</plasmid>
    </source>
</reference>
<feature type="domain" description="OmpR/PhoB-type" evidence="3">
    <location>
        <begin position="9"/>
        <end position="107"/>
    </location>
</feature>
<evidence type="ECO:0000259" key="3">
    <source>
        <dbReference type="PROSITE" id="PS51755"/>
    </source>
</evidence>
<dbReference type="InterPro" id="IPR002182">
    <property type="entry name" value="NB-ARC"/>
</dbReference>
<proteinExistence type="predicted"/>
<dbReference type="PROSITE" id="PS51755">
    <property type="entry name" value="OMPR_PHOB"/>
    <property type="match status" value="1"/>
</dbReference>
<dbReference type="SMART" id="SM00382">
    <property type="entry name" value="AAA"/>
    <property type="match status" value="1"/>
</dbReference>
<protein>
    <submittedName>
        <fullName evidence="4">Transcriptional regulator</fullName>
    </submittedName>
</protein>
<dbReference type="InterPro" id="IPR003593">
    <property type="entry name" value="AAA+_ATPase"/>
</dbReference>
<dbReference type="Pfam" id="PF25872">
    <property type="entry name" value="HTH_77"/>
    <property type="match status" value="1"/>
</dbReference>
<sequence>MATAAVGENTRIRFGPFKLAVSERMLTREGIRVELGGRALEILIALVSSPNEIISKKELMDRVWPDAIVEEGSLRFHMAGLRKALGDGHDGARYIATLAGRGYCFVAPTEQALSDDNDTGAPNGSFPHANLPQRLGRMVGRDVDVMKLGAQLTGSRLVTIVGPGGVGKTTVAIAAAHQAAEAFAGHVLFVDLGVISDPKLAATTIAAMLGLPVQAEDATPDVIRFLRDKHLLLILDTCEHLVEAIATIASSILDAAPQVHIVATSREALRINDERIYRLDALACPPEATAAIQEYPAVQLFVERAIAGGAQLEGNEAEASIVADICRKLDGVALAIELAARRVETYGLEQTAALLDQRLTHLWQGLRTAPPRHQTLQATLDWSYGLLSDTERAVLRRLAVFVGNFPLDAALDVVADETLERASVFAAIDSLVEKSMVAARPIGAMMRYRLLDTTRAYVVELSEEDEREELARRHAAYCRLWFDQNGSEWTSLSTPMERAPHFNAINNVRSALEWCFGGKGDVSLGVRLVASVAPVFRAMGLLPECQRWTERALQSLDDTTRGGIEEMQLQAAFGVSVMFMKGHNEVSSSALNRSLEIAQARGDQLNAARLHGPIHFFHLRSGEFRRCLDYAERCSAIASQLDNPAASTLSKALLGLSYCLIGRLEEAHATLAPVVGPGLLAASKQMHYGFDHYTWARIGWSTNLWLQGNVDQARAVIRQCFKDAETMRHPVSFAISLSSIATLLWIGDLDVAEEHLIPFIARAETQAFGPYLSMGQAYQAEIAIRRGQAAAGVTALREQLEVLHGQRFELFTVRFQFVTIMGLLALGRFADAWMLSEESEQLIEAQGYYSYLPELLRLKGQILSTAPELSALGSEAYLRKSLDLSRSQGAGAWELRAATDLARLWVGQRRTAEAVGLLRPVYERLTEGRDTAVFRAAAELLARA</sequence>
<dbReference type="SUPFAM" id="SSF52540">
    <property type="entry name" value="P-loop containing nucleoside triphosphate hydrolases"/>
    <property type="match status" value="1"/>
</dbReference>
<name>A0A5Q0CDT5_9HYPH</name>
<dbReference type="AlphaFoldDB" id="A0A5Q0CDT5"/>
<organism evidence="4 5">
    <name type="scientific">Rhizobium grahamii</name>
    <dbReference type="NCBI Taxonomy" id="1120045"/>
    <lineage>
        <taxon>Bacteria</taxon>
        <taxon>Pseudomonadati</taxon>
        <taxon>Pseudomonadota</taxon>
        <taxon>Alphaproteobacteria</taxon>
        <taxon>Hyphomicrobiales</taxon>
        <taxon>Rhizobiaceae</taxon>
        <taxon>Rhizobium/Agrobacterium group</taxon>
        <taxon>Rhizobium</taxon>
    </lineage>
</organism>
<dbReference type="Gene3D" id="1.10.10.10">
    <property type="entry name" value="Winged helix-like DNA-binding domain superfamily/Winged helix DNA-binding domain"/>
    <property type="match status" value="1"/>
</dbReference>
<dbReference type="SMART" id="SM00862">
    <property type="entry name" value="Trans_reg_C"/>
    <property type="match status" value="1"/>
</dbReference>
<dbReference type="CDD" id="cd00383">
    <property type="entry name" value="trans_reg_C"/>
    <property type="match status" value="1"/>
</dbReference>
<dbReference type="GO" id="GO:0000160">
    <property type="term" value="P:phosphorelay signal transduction system"/>
    <property type="evidence" value="ECO:0007669"/>
    <property type="project" value="InterPro"/>
</dbReference>
<dbReference type="Proteomes" id="UP000326881">
    <property type="component" value="Plasmid unnamed"/>
</dbReference>
<evidence type="ECO:0000256" key="2">
    <source>
        <dbReference type="PROSITE-ProRule" id="PRU01091"/>
    </source>
</evidence>
<keyword evidence="5" id="KW-1185">Reference proteome</keyword>
<dbReference type="Pfam" id="PF00486">
    <property type="entry name" value="Trans_reg_C"/>
    <property type="match status" value="1"/>
</dbReference>
<dbReference type="InterPro" id="IPR011990">
    <property type="entry name" value="TPR-like_helical_dom_sf"/>
</dbReference>
<dbReference type="GO" id="GO:0003677">
    <property type="term" value="F:DNA binding"/>
    <property type="evidence" value="ECO:0007669"/>
    <property type="project" value="UniProtKB-UniRule"/>
</dbReference>